<feature type="transmembrane region" description="Helical" evidence="6">
    <location>
        <begin position="426"/>
        <end position="448"/>
    </location>
</feature>
<dbReference type="GO" id="GO:0005886">
    <property type="term" value="C:plasma membrane"/>
    <property type="evidence" value="ECO:0007669"/>
    <property type="project" value="UniProtKB-SubCell"/>
</dbReference>
<dbReference type="PANTHER" id="PTHR30250">
    <property type="entry name" value="PST FAMILY PREDICTED COLANIC ACID TRANSPORTER"/>
    <property type="match status" value="1"/>
</dbReference>
<dbReference type="Pfam" id="PF01943">
    <property type="entry name" value="Polysacc_synt"/>
    <property type="match status" value="1"/>
</dbReference>
<evidence type="ECO:0000256" key="4">
    <source>
        <dbReference type="ARBA" id="ARBA00022989"/>
    </source>
</evidence>
<protein>
    <submittedName>
        <fullName evidence="7">Oligosaccharide flippase family protein</fullName>
    </submittedName>
</protein>
<keyword evidence="8" id="KW-1185">Reference proteome</keyword>
<proteinExistence type="predicted"/>
<dbReference type="InterPro" id="IPR002797">
    <property type="entry name" value="Polysacc_synth"/>
</dbReference>
<evidence type="ECO:0000256" key="2">
    <source>
        <dbReference type="ARBA" id="ARBA00022475"/>
    </source>
</evidence>
<evidence type="ECO:0000256" key="1">
    <source>
        <dbReference type="ARBA" id="ARBA00004651"/>
    </source>
</evidence>
<name>A0A8U0IIB8_9EURY</name>
<keyword evidence="5 6" id="KW-0472">Membrane</keyword>
<feature type="transmembrane region" description="Helical" evidence="6">
    <location>
        <begin position="119"/>
        <end position="143"/>
    </location>
</feature>
<feature type="transmembrane region" description="Helical" evidence="6">
    <location>
        <begin position="41"/>
        <end position="62"/>
    </location>
</feature>
<keyword evidence="2" id="KW-1003">Cell membrane</keyword>
<evidence type="ECO:0000256" key="3">
    <source>
        <dbReference type="ARBA" id="ARBA00022692"/>
    </source>
</evidence>
<sequence>MDLKRISRGLKATFGARLLHMVASGLLMVVLVRYLLSSRQYGMLGSAVAVLGVAQLLGDLGIGKAAARYVTEYRENDPGQVPYVVRAALVYRIIAVALVAGGFVLFGSQVAELIGQPDIAPLLVAGAGYVVVHSLFTFTQILFQGFNLVTYSSVIRTVGTVSRLGLAVLFVVVFGGAMGALTGYIVGYGIGAALGLGLLYVVAFRDAERAEAPEDGLARKVLRYSVPLTVTRGANVIDKRVDTILVGYFIGPVAVGYYYLAKQIVGFVQTPAASLGFTLSPTYGEHKAGGDTDSAAKIYETTLKYTLLLYVPAAAGIVLVAEPTITLIFGSDMGPAAQVLQVFSGYVVLQAIAFVTSDALDYLGRARSRAYAKGATSIGNFLLNLVMIPRFGVVGAAAATVVTFGGYTAVNVAIIHSELSLSVRRLARHLAAVGAVAGAMSVAVYAALNATSGVVAVAGSVLVGIAVWGALSVAGGLLDPKRVASVLS</sequence>
<feature type="transmembrane region" description="Helical" evidence="6">
    <location>
        <begin position="155"/>
        <end position="178"/>
    </location>
</feature>
<evidence type="ECO:0000256" key="6">
    <source>
        <dbReference type="SAM" id="Phobius"/>
    </source>
</evidence>
<dbReference type="PANTHER" id="PTHR30250:SF11">
    <property type="entry name" value="O-ANTIGEN TRANSPORTER-RELATED"/>
    <property type="match status" value="1"/>
</dbReference>
<dbReference type="InterPro" id="IPR050833">
    <property type="entry name" value="Poly_Biosynth_Transport"/>
</dbReference>
<feature type="transmembrane region" description="Helical" evidence="6">
    <location>
        <begin position="12"/>
        <end position="35"/>
    </location>
</feature>
<dbReference type="GeneID" id="72191817"/>
<gene>
    <name evidence="7" type="ORF">M0R88_18140</name>
</gene>
<reference evidence="7" key="1">
    <citation type="submission" date="2022-04" db="EMBL/GenBank/DDBJ databases">
        <title>Diverse halophilic archaea isolated from saline environments.</title>
        <authorList>
            <person name="Cui H.-L."/>
        </authorList>
    </citation>
    <scope>NUCLEOTIDE SEQUENCE</scope>
    <source>
        <strain evidence="7">XZYJT40</strain>
    </source>
</reference>
<comment type="subcellular location">
    <subcellularLocation>
        <location evidence="1">Cell membrane</location>
        <topology evidence="1">Multi-pass membrane protein</topology>
    </subcellularLocation>
</comment>
<organism evidence="7 8">
    <name type="scientific">Halorussus gelatinilyticus</name>
    <dbReference type="NCBI Taxonomy" id="2937524"/>
    <lineage>
        <taxon>Archaea</taxon>
        <taxon>Methanobacteriati</taxon>
        <taxon>Methanobacteriota</taxon>
        <taxon>Stenosarchaea group</taxon>
        <taxon>Halobacteria</taxon>
        <taxon>Halobacteriales</taxon>
        <taxon>Haladaptataceae</taxon>
        <taxon>Halorussus</taxon>
    </lineage>
</organism>
<feature type="transmembrane region" description="Helical" evidence="6">
    <location>
        <begin position="343"/>
        <end position="363"/>
    </location>
</feature>
<dbReference type="EMBL" id="CP096658">
    <property type="protein sequence ID" value="UPW00411.1"/>
    <property type="molecule type" value="Genomic_DNA"/>
</dbReference>
<dbReference type="KEGG" id="haxz:M0R88_18140"/>
<dbReference type="Proteomes" id="UP000830434">
    <property type="component" value="Chromosome"/>
</dbReference>
<dbReference type="CDD" id="cd13128">
    <property type="entry name" value="MATE_Wzx_like"/>
    <property type="match status" value="1"/>
</dbReference>
<keyword evidence="4 6" id="KW-1133">Transmembrane helix</keyword>
<feature type="transmembrane region" description="Helical" evidence="6">
    <location>
        <begin position="307"/>
        <end position="331"/>
    </location>
</feature>
<accession>A0A8U0IIB8</accession>
<feature type="transmembrane region" description="Helical" evidence="6">
    <location>
        <begin position="454"/>
        <end position="478"/>
    </location>
</feature>
<evidence type="ECO:0000313" key="7">
    <source>
        <dbReference type="EMBL" id="UPW00411.1"/>
    </source>
</evidence>
<dbReference type="RefSeq" id="WP_248654822.1">
    <property type="nucleotide sequence ID" value="NZ_CP096658.1"/>
</dbReference>
<feature type="transmembrane region" description="Helical" evidence="6">
    <location>
        <begin position="394"/>
        <end position="414"/>
    </location>
</feature>
<evidence type="ECO:0000256" key="5">
    <source>
        <dbReference type="ARBA" id="ARBA00023136"/>
    </source>
</evidence>
<keyword evidence="3 6" id="KW-0812">Transmembrane</keyword>
<feature type="transmembrane region" description="Helical" evidence="6">
    <location>
        <begin position="83"/>
        <end position="107"/>
    </location>
</feature>
<evidence type="ECO:0000313" key="8">
    <source>
        <dbReference type="Proteomes" id="UP000830434"/>
    </source>
</evidence>
<dbReference type="AlphaFoldDB" id="A0A8U0IIB8"/>